<feature type="transmembrane region" description="Helical" evidence="6">
    <location>
        <begin position="244"/>
        <end position="263"/>
    </location>
</feature>
<feature type="transmembrane region" description="Helical" evidence="6">
    <location>
        <begin position="67"/>
        <end position="88"/>
    </location>
</feature>
<proteinExistence type="inferred from homology"/>
<feature type="transmembrane region" description="Helical" evidence="6">
    <location>
        <begin position="94"/>
        <end position="116"/>
    </location>
</feature>
<dbReference type="InterPro" id="IPR000620">
    <property type="entry name" value="EamA_dom"/>
</dbReference>
<dbReference type="GO" id="GO:0016020">
    <property type="term" value="C:membrane"/>
    <property type="evidence" value="ECO:0007669"/>
    <property type="project" value="UniProtKB-SubCell"/>
</dbReference>
<evidence type="ECO:0000256" key="5">
    <source>
        <dbReference type="ARBA" id="ARBA00023136"/>
    </source>
</evidence>
<dbReference type="PANTHER" id="PTHR32322:SF2">
    <property type="entry name" value="EAMA DOMAIN-CONTAINING PROTEIN"/>
    <property type="match status" value="1"/>
</dbReference>
<dbReference type="EMBL" id="JACOPO010000001">
    <property type="protein sequence ID" value="MBC5721218.1"/>
    <property type="molecule type" value="Genomic_DNA"/>
</dbReference>
<organism evidence="8 9">
    <name type="scientific">Flintibacter hominis</name>
    <dbReference type="NCBI Taxonomy" id="2763048"/>
    <lineage>
        <taxon>Bacteria</taxon>
        <taxon>Bacillati</taxon>
        <taxon>Bacillota</taxon>
        <taxon>Clostridia</taxon>
        <taxon>Eubacteriales</taxon>
        <taxon>Flintibacter</taxon>
    </lineage>
</organism>
<dbReference type="InterPro" id="IPR037185">
    <property type="entry name" value="EmrE-like"/>
</dbReference>
<dbReference type="InterPro" id="IPR050638">
    <property type="entry name" value="AA-Vitamin_Transporters"/>
</dbReference>
<dbReference type="SUPFAM" id="SSF103481">
    <property type="entry name" value="Multidrug resistance efflux transporter EmrE"/>
    <property type="match status" value="2"/>
</dbReference>
<accession>A0A8J6J7Q0</accession>
<comment type="caution">
    <text evidence="8">The sequence shown here is derived from an EMBL/GenBank/DDBJ whole genome shotgun (WGS) entry which is preliminary data.</text>
</comment>
<evidence type="ECO:0000313" key="8">
    <source>
        <dbReference type="EMBL" id="MBC5721218.1"/>
    </source>
</evidence>
<feature type="transmembrane region" description="Helical" evidence="6">
    <location>
        <begin position="151"/>
        <end position="170"/>
    </location>
</feature>
<sequence>MEKKAVWNIIAAAALWGCIGVFLKLLTAAGLSSMDGVALRSAVAALLYGLFLAATDRKALKIQPRHWYYFFGSGVCSLVFFNWCYFSAISTSSMSVAAVLLYTSPVFVTLLSALFFRERITSHKVAALALTFAGCVLVTGLLPLGQQSVSYLTILYGLGAGFGYALYSIFGKLALRQYASSTVTFYTFLFAALASLPLSGLPRHLEALADWRAILGGLGIGVLCCILPYLLYTEGLRYTEAGKAAILATVEPFVAALLGICLFHESVTFYKLLGMGAIFLAILLLNRTTNE</sequence>
<evidence type="ECO:0000313" key="9">
    <source>
        <dbReference type="Proteomes" id="UP000628736"/>
    </source>
</evidence>
<feature type="transmembrane region" description="Helical" evidence="6">
    <location>
        <begin position="7"/>
        <end position="31"/>
    </location>
</feature>
<evidence type="ECO:0000256" key="3">
    <source>
        <dbReference type="ARBA" id="ARBA00022692"/>
    </source>
</evidence>
<keyword evidence="4 6" id="KW-1133">Transmembrane helix</keyword>
<feature type="transmembrane region" description="Helical" evidence="6">
    <location>
        <begin position="125"/>
        <end position="145"/>
    </location>
</feature>
<dbReference type="Pfam" id="PF00892">
    <property type="entry name" value="EamA"/>
    <property type="match status" value="2"/>
</dbReference>
<dbReference type="Proteomes" id="UP000628736">
    <property type="component" value="Unassembled WGS sequence"/>
</dbReference>
<feature type="transmembrane region" description="Helical" evidence="6">
    <location>
        <begin position="182"/>
        <end position="201"/>
    </location>
</feature>
<evidence type="ECO:0000256" key="1">
    <source>
        <dbReference type="ARBA" id="ARBA00004141"/>
    </source>
</evidence>
<feature type="transmembrane region" description="Helical" evidence="6">
    <location>
        <begin position="269"/>
        <end position="286"/>
    </location>
</feature>
<comment type="subcellular location">
    <subcellularLocation>
        <location evidence="1">Membrane</location>
        <topology evidence="1">Multi-pass membrane protein</topology>
    </subcellularLocation>
</comment>
<feature type="transmembrane region" description="Helical" evidence="6">
    <location>
        <begin position="37"/>
        <end position="55"/>
    </location>
</feature>
<feature type="domain" description="EamA" evidence="7">
    <location>
        <begin position="5"/>
        <end position="139"/>
    </location>
</feature>
<evidence type="ECO:0000256" key="6">
    <source>
        <dbReference type="SAM" id="Phobius"/>
    </source>
</evidence>
<keyword evidence="3 6" id="KW-0812">Transmembrane</keyword>
<dbReference type="PANTHER" id="PTHR32322">
    <property type="entry name" value="INNER MEMBRANE TRANSPORTER"/>
    <property type="match status" value="1"/>
</dbReference>
<evidence type="ECO:0000256" key="4">
    <source>
        <dbReference type="ARBA" id="ARBA00022989"/>
    </source>
</evidence>
<reference evidence="8" key="1">
    <citation type="submission" date="2020-08" db="EMBL/GenBank/DDBJ databases">
        <title>Genome public.</title>
        <authorList>
            <person name="Liu C."/>
            <person name="Sun Q."/>
        </authorList>
    </citation>
    <scope>NUCLEOTIDE SEQUENCE</scope>
    <source>
        <strain evidence="8">NSJ-23</strain>
    </source>
</reference>
<keyword evidence="9" id="KW-1185">Reference proteome</keyword>
<dbReference type="AlphaFoldDB" id="A0A8J6J7Q0"/>
<gene>
    <name evidence="8" type="ORF">H8S11_00035</name>
</gene>
<evidence type="ECO:0000259" key="7">
    <source>
        <dbReference type="Pfam" id="PF00892"/>
    </source>
</evidence>
<keyword evidence="5 6" id="KW-0472">Membrane</keyword>
<comment type="similarity">
    <text evidence="2">Belongs to the EamA transporter family.</text>
</comment>
<dbReference type="RefSeq" id="WP_186851769.1">
    <property type="nucleotide sequence ID" value="NZ_JACOPO010000001.1"/>
</dbReference>
<feature type="transmembrane region" description="Helical" evidence="6">
    <location>
        <begin position="213"/>
        <end position="232"/>
    </location>
</feature>
<feature type="domain" description="EamA" evidence="7">
    <location>
        <begin position="153"/>
        <end position="286"/>
    </location>
</feature>
<dbReference type="Gene3D" id="1.10.3730.20">
    <property type="match status" value="2"/>
</dbReference>
<protein>
    <submittedName>
        <fullName evidence="8">EamA family transporter</fullName>
    </submittedName>
</protein>
<name>A0A8J6J7Q0_9FIRM</name>
<evidence type="ECO:0000256" key="2">
    <source>
        <dbReference type="ARBA" id="ARBA00007362"/>
    </source>
</evidence>